<sequence length="197" mass="22919">MDSYEENVKLQKWVHEAAKYQPEPKQTRASEREGKVLVDKDLVPKLENEFERMLQLKQEIHDRETHLLDLRLQVSMEKCETAMIQKVVMCRAKEALLRQVRELCKGEEELQDLLQVKIRENEALQSEIQSLKREKNVTTSINAEQFNKIHEGWMLPSPHGCISWVTDHVCTAVGKMLLVTSVLTLGYMALQAHREQV</sequence>
<protein>
    <submittedName>
        <fullName evidence="2">Uncharacterized protein</fullName>
    </submittedName>
</protein>
<feature type="coiled-coil region" evidence="1">
    <location>
        <begin position="107"/>
        <end position="141"/>
    </location>
</feature>
<name>A0AAN7XXH3_ELEMC</name>
<reference evidence="2 3" key="2">
    <citation type="journal article" date="2023" name="Mol. Biol. Evol.">
        <title>Genomics of Secondarily Temperate Adaptation in the Only Non-Antarctic Icefish.</title>
        <authorList>
            <person name="Rivera-Colon A.G."/>
            <person name="Rayamajhi N."/>
            <person name="Minhas B.F."/>
            <person name="Madrigal G."/>
            <person name="Bilyk K.T."/>
            <person name="Yoon V."/>
            <person name="Hune M."/>
            <person name="Gregory S."/>
            <person name="Cheng C.H.C."/>
            <person name="Catchen J.M."/>
        </authorList>
    </citation>
    <scope>NUCLEOTIDE SEQUENCE [LARGE SCALE GENOMIC DNA]</scope>
    <source>
        <strain evidence="2">JMC-PN-2008</strain>
    </source>
</reference>
<reference evidence="2 3" key="1">
    <citation type="journal article" date="2023" name="Genes (Basel)">
        <title>Chromosome-Level Genome Assembly and Circadian Gene Repertoire of the Patagonia Blennie Eleginops maclovinus-The Closest Ancestral Proxy of Antarctic Cryonotothenioids.</title>
        <authorList>
            <person name="Cheng C.C."/>
            <person name="Rivera-Colon A.G."/>
            <person name="Minhas B.F."/>
            <person name="Wilson L."/>
            <person name="Rayamajhi N."/>
            <person name="Vargas-Chacoff L."/>
            <person name="Catchen J.M."/>
        </authorList>
    </citation>
    <scope>NUCLEOTIDE SEQUENCE [LARGE SCALE GENOMIC DNA]</scope>
    <source>
        <strain evidence="2">JMC-PN-2008</strain>
    </source>
</reference>
<dbReference type="EMBL" id="JAUZQC010000008">
    <property type="protein sequence ID" value="KAK5867947.1"/>
    <property type="molecule type" value="Genomic_DNA"/>
</dbReference>
<dbReference type="AlphaFoldDB" id="A0AAN7XXH3"/>
<evidence type="ECO:0000313" key="3">
    <source>
        <dbReference type="Proteomes" id="UP001346869"/>
    </source>
</evidence>
<keyword evidence="3" id="KW-1185">Reference proteome</keyword>
<proteinExistence type="predicted"/>
<accession>A0AAN7XXH3</accession>
<dbReference type="Proteomes" id="UP001346869">
    <property type="component" value="Unassembled WGS sequence"/>
</dbReference>
<comment type="caution">
    <text evidence="2">The sequence shown here is derived from an EMBL/GenBank/DDBJ whole genome shotgun (WGS) entry which is preliminary data.</text>
</comment>
<keyword evidence="1" id="KW-0175">Coiled coil</keyword>
<gene>
    <name evidence="2" type="ORF">PBY51_012399</name>
</gene>
<evidence type="ECO:0000256" key="1">
    <source>
        <dbReference type="SAM" id="Coils"/>
    </source>
</evidence>
<organism evidence="2 3">
    <name type="scientific">Eleginops maclovinus</name>
    <name type="common">Patagonian blennie</name>
    <name type="synonym">Eleginus maclovinus</name>
    <dbReference type="NCBI Taxonomy" id="56733"/>
    <lineage>
        <taxon>Eukaryota</taxon>
        <taxon>Metazoa</taxon>
        <taxon>Chordata</taxon>
        <taxon>Craniata</taxon>
        <taxon>Vertebrata</taxon>
        <taxon>Euteleostomi</taxon>
        <taxon>Actinopterygii</taxon>
        <taxon>Neopterygii</taxon>
        <taxon>Teleostei</taxon>
        <taxon>Neoteleostei</taxon>
        <taxon>Acanthomorphata</taxon>
        <taxon>Eupercaria</taxon>
        <taxon>Perciformes</taxon>
        <taxon>Notothenioidei</taxon>
        <taxon>Eleginopidae</taxon>
        <taxon>Eleginops</taxon>
    </lineage>
</organism>
<evidence type="ECO:0000313" key="2">
    <source>
        <dbReference type="EMBL" id="KAK5867947.1"/>
    </source>
</evidence>